<dbReference type="AlphaFoldDB" id="A0AAE1E3U4"/>
<sequence length="86" mass="10013">MASHRYVYHHVMPTRRHWLWWGRTYVSQLMRISLRACLLPTERLQTWNNNTALRATICPQYPTPVISPHTSIPLLGLSAADRVSTD</sequence>
<name>A0AAE1E3U4_9GAST</name>
<gene>
    <name evidence="1" type="ORF">RRG08_039215</name>
</gene>
<evidence type="ECO:0000313" key="2">
    <source>
        <dbReference type="Proteomes" id="UP001283361"/>
    </source>
</evidence>
<dbReference type="Proteomes" id="UP001283361">
    <property type="component" value="Unassembled WGS sequence"/>
</dbReference>
<comment type="caution">
    <text evidence="1">The sequence shown here is derived from an EMBL/GenBank/DDBJ whole genome shotgun (WGS) entry which is preliminary data.</text>
</comment>
<accession>A0AAE1E3U4</accession>
<reference evidence="1" key="1">
    <citation type="journal article" date="2023" name="G3 (Bethesda)">
        <title>A reference genome for the long-term kleptoplast-retaining sea slug Elysia crispata morphotype clarki.</title>
        <authorList>
            <person name="Eastman K.E."/>
            <person name="Pendleton A.L."/>
            <person name="Shaikh M.A."/>
            <person name="Suttiyut T."/>
            <person name="Ogas R."/>
            <person name="Tomko P."/>
            <person name="Gavelis G."/>
            <person name="Widhalm J.R."/>
            <person name="Wisecaver J.H."/>
        </authorList>
    </citation>
    <scope>NUCLEOTIDE SEQUENCE</scope>
    <source>
        <strain evidence="1">ECLA1</strain>
    </source>
</reference>
<proteinExistence type="predicted"/>
<protein>
    <submittedName>
        <fullName evidence="1">Uncharacterized protein</fullName>
    </submittedName>
</protein>
<keyword evidence="2" id="KW-1185">Reference proteome</keyword>
<dbReference type="EMBL" id="JAWDGP010001251">
    <property type="protein sequence ID" value="KAK3793409.1"/>
    <property type="molecule type" value="Genomic_DNA"/>
</dbReference>
<organism evidence="1 2">
    <name type="scientific">Elysia crispata</name>
    <name type="common">lettuce slug</name>
    <dbReference type="NCBI Taxonomy" id="231223"/>
    <lineage>
        <taxon>Eukaryota</taxon>
        <taxon>Metazoa</taxon>
        <taxon>Spiralia</taxon>
        <taxon>Lophotrochozoa</taxon>
        <taxon>Mollusca</taxon>
        <taxon>Gastropoda</taxon>
        <taxon>Heterobranchia</taxon>
        <taxon>Euthyneura</taxon>
        <taxon>Panpulmonata</taxon>
        <taxon>Sacoglossa</taxon>
        <taxon>Placobranchoidea</taxon>
        <taxon>Plakobranchidae</taxon>
        <taxon>Elysia</taxon>
    </lineage>
</organism>
<evidence type="ECO:0000313" key="1">
    <source>
        <dbReference type="EMBL" id="KAK3793409.1"/>
    </source>
</evidence>